<dbReference type="OrthoDB" id="1249995at2759"/>
<evidence type="ECO:0000256" key="2">
    <source>
        <dbReference type="SAM" id="MobiDB-lite"/>
    </source>
</evidence>
<dbReference type="Proteomes" id="UP001152484">
    <property type="component" value="Unassembled WGS sequence"/>
</dbReference>
<dbReference type="InterPro" id="IPR001878">
    <property type="entry name" value="Znf_CCHC"/>
</dbReference>
<dbReference type="EMBL" id="CAMAPE010000005">
    <property type="protein sequence ID" value="CAH9067425.1"/>
    <property type="molecule type" value="Genomic_DNA"/>
</dbReference>
<evidence type="ECO:0000259" key="3">
    <source>
        <dbReference type="PROSITE" id="PS50158"/>
    </source>
</evidence>
<sequence>MSFFSIENSINIGNFIGCFIRVDEQNFSMEWNPYMRIRVSINLNMPLKRKMFLQTDKGESFCVKFRHEKLPSFCFACGVIGHAERFCPHYPNGIDKSGGFRFGPELRASKGIMYGGGNKWLVPVDKGKGRDEEEVFGMVSPDADRRPQQEKDFAQTGDKVEQKHRCVDHEDQEAAHKGMDVEKSTTKNGEGAGYNARLSGK</sequence>
<dbReference type="InterPro" id="IPR036875">
    <property type="entry name" value="Znf_CCHC_sf"/>
</dbReference>
<evidence type="ECO:0000313" key="5">
    <source>
        <dbReference type="Proteomes" id="UP001152484"/>
    </source>
</evidence>
<dbReference type="GO" id="GO:0008270">
    <property type="term" value="F:zinc ion binding"/>
    <property type="evidence" value="ECO:0007669"/>
    <property type="project" value="UniProtKB-KW"/>
</dbReference>
<feature type="compositionally biased region" description="Basic and acidic residues" evidence="2">
    <location>
        <begin position="142"/>
        <end position="185"/>
    </location>
</feature>
<feature type="domain" description="CCHC-type" evidence="3">
    <location>
        <begin position="74"/>
        <end position="88"/>
    </location>
</feature>
<evidence type="ECO:0000256" key="1">
    <source>
        <dbReference type="PROSITE-ProRule" id="PRU00047"/>
    </source>
</evidence>
<keyword evidence="5" id="KW-1185">Reference proteome</keyword>
<keyword evidence="1" id="KW-0863">Zinc-finger</keyword>
<dbReference type="Pfam" id="PF14392">
    <property type="entry name" value="zf-CCHC_4"/>
    <property type="match status" value="1"/>
</dbReference>
<dbReference type="PANTHER" id="PTHR31286:SF153">
    <property type="entry name" value="DUF4283 DOMAIN PROTEIN"/>
    <property type="match status" value="1"/>
</dbReference>
<dbReference type="InterPro" id="IPR025836">
    <property type="entry name" value="Zn_knuckle_CX2CX4HX4C"/>
</dbReference>
<keyword evidence="1" id="KW-0479">Metal-binding</keyword>
<feature type="region of interest" description="Disordered" evidence="2">
    <location>
        <begin position="141"/>
        <end position="201"/>
    </location>
</feature>
<dbReference type="PANTHER" id="PTHR31286">
    <property type="entry name" value="GLYCINE-RICH CELL WALL STRUCTURAL PROTEIN 1.8-LIKE"/>
    <property type="match status" value="1"/>
</dbReference>
<dbReference type="InterPro" id="IPR040256">
    <property type="entry name" value="At4g02000-like"/>
</dbReference>
<protein>
    <recommendedName>
        <fullName evidence="3">CCHC-type domain-containing protein</fullName>
    </recommendedName>
</protein>
<evidence type="ECO:0000313" key="4">
    <source>
        <dbReference type="EMBL" id="CAH9067425.1"/>
    </source>
</evidence>
<organism evidence="4 5">
    <name type="scientific">Cuscuta europaea</name>
    <name type="common">European dodder</name>
    <dbReference type="NCBI Taxonomy" id="41803"/>
    <lineage>
        <taxon>Eukaryota</taxon>
        <taxon>Viridiplantae</taxon>
        <taxon>Streptophyta</taxon>
        <taxon>Embryophyta</taxon>
        <taxon>Tracheophyta</taxon>
        <taxon>Spermatophyta</taxon>
        <taxon>Magnoliopsida</taxon>
        <taxon>eudicotyledons</taxon>
        <taxon>Gunneridae</taxon>
        <taxon>Pentapetalae</taxon>
        <taxon>asterids</taxon>
        <taxon>lamiids</taxon>
        <taxon>Solanales</taxon>
        <taxon>Convolvulaceae</taxon>
        <taxon>Cuscuteae</taxon>
        <taxon>Cuscuta</taxon>
        <taxon>Cuscuta subgen. Cuscuta</taxon>
    </lineage>
</organism>
<reference evidence="4" key="1">
    <citation type="submission" date="2022-07" db="EMBL/GenBank/DDBJ databases">
        <authorList>
            <person name="Macas J."/>
            <person name="Novak P."/>
            <person name="Neumann P."/>
        </authorList>
    </citation>
    <scope>NUCLEOTIDE SEQUENCE</scope>
</reference>
<accession>A0A9P0YLR6</accession>
<keyword evidence="1" id="KW-0862">Zinc</keyword>
<proteinExistence type="predicted"/>
<dbReference type="GO" id="GO:0003676">
    <property type="term" value="F:nucleic acid binding"/>
    <property type="evidence" value="ECO:0007669"/>
    <property type="project" value="InterPro"/>
</dbReference>
<gene>
    <name evidence="4" type="ORF">CEURO_LOCUS2541</name>
</gene>
<comment type="caution">
    <text evidence="4">The sequence shown here is derived from an EMBL/GenBank/DDBJ whole genome shotgun (WGS) entry which is preliminary data.</text>
</comment>
<dbReference type="AlphaFoldDB" id="A0A9P0YLR6"/>
<name>A0A9P0YLR6_CUSEU</name>
<dbReference type="PROSITE" id="PS50158">
    <property type="entry name" value="ZF_CCHC"/>
    <property type="match status" value="1"/>
</dbReference>
<dbReference type="SUPFAM" id="SSF57756">
    <property type="entry name" value="Retrovirus zinc finger-like domains"/>
    <property type="match status" value="1"/>
</dbReference>